<feature type="chain" id="PRO_5045222082" evidence="2">
    <location>
        <begin position="26"/>
        <end position="285"/>
    </location>
</feature>
<evidence type="ECO:0000313" key="4">
    <source>
        <dbReference type="EMBL" id="MFD1702519.1"/>
    </source>
</evidence>
<protein>
    <submittedName>
        <fullName evidence="4">Transporter substrate-binding domain-containing protein</fullName>
    </submittedName>
</protein>
<dbReference type="Pfam" id="PF00497">
    <property type="entry name" value="SBP_bac_3"/>
    <property type="match status" value="1"/>
</dbReference>
<sequence length="285" mass="30796">MQPLRVFAQICAAILGAAIAASACAAETSAPPVAIPRFSDPKARLEKPDLPAGRVVKWATGDDYPPFHYSDADGQPAGFAVDLARAVCSELAIACTLQAWRWDALLDTLDRRQSDVILAMVKPTPELRARFAMTERLHQTPARFVARRDKAIASTASEALKGRSVAVVTGSSHEAFLKAFFPGSELKTFERAADAQSAVRNGEADLAFGDAAALAFWLNGAASDNCCAFVGGAYTESRYFGEGVGAMLRPNDDRLRQAIDFALQRLDENGVYAEIYLRHFPVGLW</sequence>
<evidence type="ECO:0000259" key="3">
    <source>
        <dbReference type="SMART" id="SM00062"/>
    </source>
</evidence>
<dbReference type="RefSeq" id="WP_378797892.1">
    <property type="nucleotide sequence ID" value="NZ_JBHUER010000003.1"/>
</dbReference>
<feature type="signal peptide" evidence="2">
    <location>
        <begin position="1"/>
        <end position="25"/>
    </location>
</feature>
<dbReference type="Proteomes" id="UP001597308">
    <property type="component" value="Unassembled WGS sequence"/>
</dbReference>
<dbReference type="PANTHER" id="PTHR35936:SF35">
    <property type="entry name" value="L-CYSTINE-BINDING PROTEIN TCYJ"/>
    <property type="match status" value="1"/>
</dbReference>
<gene>
    <name evidence="4" type="ORF">ACFSCV_05805</name>
</gene>
<accession>A0ABW4K5N1</accession>
<dbReference type="PROSITE" id="PS51257">
    <property type="entry name" value="PROKAR_LIPOPROTEIN"/>
    <property type="match status" value="1"/>
</dbReference>
<reference evidence="5" key="1">
    <citation type="journal article" date="2019" name="Int. J. Syst. Evol. Microbiol.">
        <title>The Global Catalogue of Microorganisms (GCM) 10K type strain sequencing project: providing services to taxonomists for standard genome sequencing and annotation.</title>
        <authorList>
            <consortium name="The Broad Institute Genomics Platform"/>
            <consortium name="The Broad Institute Genome Sequencing Center for Infectious Disease"/>
            <person name="Wu L."/>
            <person name="Ma J."/>
        </authorList>
    </citation>
    <scope>NUCLEOTIDE SEQUENCE [LARGE SCALE GENOMIC DNA]</scope>
    <source>
        <strain evidence="5">KCTC 23707</strain>
    </source>
</reference>
<name>A0ABW4K5N1_9HYPH</name>
<dbReference type="PANTHER" id="PTHR35936">
    <property type="entry name" value="MEMBRANE-BOUND LYTIC MUREIN TRANSGLYCOSYLASE F"/>
    <property type="match status" value="1"/>
</dbReference>
<feature type="domain" description="Solute-binding protein family 3/N-terminal" evidence="3">
    <location>
        <begin position="55"/>
        <end position="283"/>
    </location>
</feature>
<evidence type="ECO:0000313" key="5">
    <source>
        <dbReference type="Proteomes" id="UP001597308"/>
    </source>
</evidence>
<organism evidence="4 5">
    <name type="scientific">Methylopila henanensis</name>
    <dbReference type="NCBI Taxonomy" id="873516"/>
    <lineage>
        <taxon>Bacteria</taxon>
        <taxon>Pseudomonadati</taxon>
        <taxon>Pseudomonadota</taxon>
        <taxon>Alphaproteobacteria</taxon>
        <taxon>Hyphomicrobiales</taxon>
        <taxon>Methylopilaceae</taxon>
        <taxon>Methylopila</taxon>
    </lineage>
</organism>
<evidence type="ECO:0000256" key="1">
    <source>
        <dbReference type="ARBA" id="ARBA00022729"/>
    </source>
</evidence>
<keyword evidence="1 2" id="KW-0732">Signal</keyword>
<dbReference type="SUPFAM" id="SSF53850">
    <property type="entry name" value="Periplasmic binding protein-like II"/>
    <property type="match status" value="1"/>
</dbReference>
<proteinExistence type="predicted"/>
<dbReference type="EMBL" id="JBHUER010000003">
    <property type="protein sequence ID" value="MFD1702519.1"/>
    <property type="molecule type" value="Genomic_DNA"/>
</dbReference>
<evidence type="ECO:0000256" key="2">
    <source>
        <dbReference type="SAM" id="SignalP"/>
    </source>
</evidence>
<dbReference type="SMART" id="SM00062">
    <property type="entry name" value="PBPb"/>
    <property type="match status" value="1"/>
</dbReference>
<dbReference type="InterPro" id="IPR001638">
    <property type="entry name" value="Solute-binding_3/MltF_N"/>
</dbReference>
<keyword evidence="5" id="KW-1185">Reference proteome</keyword>
<comment type="caution">
    <text evidence="4">The sequence shown here is derived from an EMBL/GenBank/DDBJ whole genome shotgun (WGS) entry which is preliminary data.</text>
</comment>
<dbReference type="Gene3D" id="3.40.190.10">
    <property type="entry name" value="Periplasmic binding protein-like II"/>
    <property type="match status" value="2"/>
</dbReference>